<dbReference type="SUPFAM" id="SSF82199">
    <property type="entry name" value="SET domain"/>
    <property type="match status" value="1"/>
</dbReference>
<proteinExistence type="predicted"/>
<organism evidence="1 2">
    <name type="scientific">Cymbomonas tetramitiformis</name>
    <dbReference type="NCBI Taxonomy" id="36881"/>
    <lineage>
        <taxon>Eukaryota</taxon>
        <taxon>Viridiplantae</taxon>
        <taxon>Chlorophyta</taxon>
        <taxon>Pyramimonadophyceae</taxon>
        <taxon>Pyramimonadales</taxon>
        <taxon>Pyramimonadaceae</taxon>
        <taxon>Cymbomonas</taxon>
    </lineage>
</organism>
<accession>A0AAE0KRN7</accession>
<dbReference type="Proteomes" id="UP001190700">
    <property type="component" value="Unassembled WGS sequence"/>
</dbReference>
<dbReference type="CDD" id="cd10527">
    <property type="entry name" value="SET_LSMT"/>
    <property type="match status" value="1"/>
</dbReference>
<dbReference type="PANTHER" id="PTHR13271:SF145">
    <property type="entry name" value="SET DOMAIN-CONTAINING PROTEIN"/>
    <property type="match status" value="1"/>
</dbReference>
<dbReference type="Gene3D" id="3.90.1410.10">
    <property type="entry name" value="set domain protein methyltransferase, domain 1"/>
    <property type="match status" value="1"/>
</dbReference>
<dbReference type="EMBL" id="LGRX02019618">
    <property type="protein sequence ID" value="KAK3258316.1"/>
    <property type="molecule type" value="Genomic_DNA"/>
</dbReference>
<protein>
    <recommendedName>
        <fullName evidence="3">SET domain-containing protein</fullName>
    </recommendedName>
</protein>
<evidence type="ECO:0000313" key="1">
    <source>
        <dbReference type="EMBL" id="KAK3258316.1"/>
    </source>
</evidence>
<sequence>MIATQLSCSRCVTRTVNFGRNVKTIRSRQIRRYRQPAVASDQPNVKTWIETHGGFIHESLTISDHAPCGARGVVATNPVLTDEMLQPLIVIPKELQLTDEIALATLEPLVPPEILAEAPLRTLDAGALVSLLLAHERAKGAQSFYWPYIATLPSEAPCPWMWTVDKMREELANIAQQGVDVAGWRESLMHAQGYSNAVARGMCQDYGTYLGITPEDLLWAIGMMTSRGYGRDYSPGLIPYIDMVNHSATNMPFLFKEDPLEQNQGCYMVWSYDREGKQPRALSVGQELYVNYIMDDLTAFDAFCSHGFVPEEYLSS</sequence>
<keyword evidence="2" id="KW-1185">Reference proteome</keyword>
<reference evidence="1 2" key="1">
    <citation type="journal article" date="2015" name="Genome Biol. Evol.">
        <title>Comparative Genomics of a Bacterivorous Green Alga Reveals Evolutionary Causalities and Consequences of Phago-Mixotrophic Mode of Nutrition.</title>
        <authorList>
            <person name="Burns J.A."/>
            <person name="Paasch A."/>
            <person name="Narechania A."/>
            <person name="Kim E."/>
        </authorList>
    </citation>
    <scope>NUCLEOTIDE SEQUENCE [LARGE SCALE GENOMIC DNA]</scope>
    <source>
        <strain evidence="1 2">PLY_AMNH</strain>
    </source>
</reference>
<dbReference type="AlphaFoldDB" id="A0AAE0KRN7"/>
<dbReference type="PANTHER" id="PTHR13271">
    <property type="entry name" value="UNCHARACTERIZED PUTATIVE METHYLTRANSFERASE"/>
    <property type="match status" value="1"/>
</dbReference>
<dbReference type="InterPro" id="IPR050600">
    <property type="entry name" value="SETD3_SETD6_MTase"/>
</dbReference>
<comment type="caution">
    <text evidence="1">The sequence shown here is derived from an EMBL/GenBank/DDBJ whole genome shotgun (WGS) entry which is preliminary data.</text>
</comment>
<name>A0AAE0KRN7_9CHLO</name>
<gene>
    <name evidence="1" type="ORF">CYMTET_32635</name>
</gene>
<dbReference type="InterPro" id="IPR046341">
    <property type="entry name" value="SET_dom_sf"/>
</dbReference>
<evidence type="ECO:0008006" key="3">
    <source>
        <dbReference type="Google" id="ProtNLM"/>
    </source>
</evidence>
<dbReference type="GO" id="GO:0016279">
    <property type="term" value="F:protein-lysine N-methyltransferase activity"/>
    <property type="evidence" value="ECO:0007669"/>
    <property type="project" value="TreeGrafter"/>
</dbReference>
<evidence type="ECO:0000313" key="2">
    <source>
        <dbReference type="Proteomes" id="UP001190700"/>
    </source>
</evidence>